<dbReference type="InParanoid" id="O44542"/>
<dbReference type="InterPro" id="IPR019425">
    <property type="entry name" value="7TM_GPCR_serpentine_rcpt_Srt"/>
</dbReference>
<feature type="transmembrane region" description="Helical" evidence="1">
    <location>
        <begin position="206"/>
        <end position="225"/>
    </location>
</feature>
<reference evidence="2 3" key="1">
    <citation type="journal article" date="1998" name="Science">
        <title>Genome sequence of the nematode C. elegans: a platform for investigating biology.</title>
        <authorList>
            <consortium name="The C. elegans sequencing consortium"/>
            <person name="Sulson J.E."/>
            <person name="Waterston R."/>
        </authorList>
    </citation>
    <scope>NUCLEOTIDE SEQUENCE [LARGE SCALE GENOMIC DNA]</scope>
    <source>
        <strain evidence="2 3">Bristol N2</strain>
    </source>
</reference>
<keyword evidence="1" id="KW-1133">Transmembrane helix</keyword>
<evidence type="ECO:0000256" key="1">
    <source>
        <dbReference type="SAM" id="Phobius"/>
    </source>
</evidence>
<gene>
    <name evidence="2 4" type="primary">srt-12</name>
    <name evidence="2" type="ORF">CELE_E03D2.4</name>
    <name evidence="4" type="ORF">E03D2.4</name>
</gene>
<dbReference type="PANTHER" id="PTHR23021:SF14">
    <property type="entry name" value="SERPENTINE RECEPTOR, CLASS T"/>
    <property type="match status" value="1"/>
</dbReference>
<dbReference type="PIR" id="T15086">
    <property type="entry name" value="T15086"/>
</dbReference>
<dbReference type="RefSeq" id="NP_504172.2">
    <property type="nucleotide sequence ID" value="NM_071771.2"/>
</dbReference>
<dbReference type="UCSC" id="E03D2.4">
    <property type="organism name" value="c. elegans"/>
</dbReference>
<feature type="transmembrane region" description="Helical" evidence="1">
    <location>
        <begin position="152"/>
        <end position="170"/>
    </location>
</feature>
<feature type="transmembrane region" description="Helical" evidence="1">
    <location>
        <begin position="39"/>
        <end position="61"/>
    </location>
</feature>
<dbReference type="FunCoup" id="O44542">
    <property type="interactions" value="6"/>
</dbReference>
<dbReference type="EMBL" id="BX284605">
    <property type="protein sequence ID" value="CCD68659.1"/>
    <property type="molecule type" value="Genomic_DNA"/>
</dbReference>
<dbReference type="STRING" id="6239.E03D2.4a.1"/>
<keyword evidence="1" id="KW-0472">Membrane</keyword>
<dbReference type="AlphaFoldDB" id="O44542"/>
<organism evidence="2 3">
    <name type="scientific">Caenorhabditis elegans</name>
    <dbReference type="NCBI Taxonomy" id="6239"/>
    <lineage>
        <taxon>Eukaryota</taxon>
        <taxon>Metazoa</taxon>
        <taxon>Ecdysozoa</taxon>
        <taxon>Nematoda</taxon>
        <taxon>Chromadorea</taxon>
        <taxon>Rhabditida</taxon>
        <taxon>Rhabditina</taxon>
        <taxon>Rhabditomorpha</taxon>
        <taxon>Rhabditoidea</taxon>
        <taxon>Rhabditidae</taxon>
        <taxon>Peloderinae</taxon>
        <taxon>Caenorhabditis</taxon>
    </lineage>
</organism>
<evidence type="ECO:0000313" key="2">
    <source>
        <dbReference type="EMBL" id="CCD68659.1"/>
    </source>
</evidence>
<proteinExistence type="predicted"/>
<keyword evidence="2" id="KW-0675">Receptor</keyword>
<protein>
    <submittedName>
        <fullName evidence="2">Serpentine Receptor, class T</fullName>
    </submittedName>
</protein>
<dbReference type="HOGENOM" id="CLU_053041_0_0_1"/>
<feature type="transmembrane region" description="Helical" evidence="1">
    <location>
        <begin position="73"/>
        <end position="95"/>
    </location>
</feature>
<keyword evidence="3" id="KW-1185">Reference proteome</keyword>
<keyword evidence="1" id="KW-0812">Transmembrane</keyword>
<accession>O44542</accession>
<dbReference type="PaxDb" id="6239-E03D2.4"/>
<sequence>MSNFQMSLAYMLTHSFTLYPDRYKCPENMMIVRTERPILGAYFLISGLILILFYTPCFIVMVRSKCQVPAFQVMLILSVFDILSLSVNSVITGVLDLMGASFCHYPLFIFCAGAIGKGSWMGGCVACILLAVDRCVEVNSKFRLGFLFRKKVFRVVFCLMVLYWIYSWAFTKPLLFTSEYSSWFFDPKIGKEAYFYHSIDHTINNLVVSMATTSLYIYLCYHLIYKIGYSSSMLLYRSKQQIIMQAVILCTFHAIAAYIYVYMQFFHSPPWLIIIGQLAWQWSNGCFCVSYLTLNQAIRNAVVRMIVPKSIRERLDLHIGIDEHLMNPRQQERGTIAINTVSTLVKVDTIM</sequence>
<name>O44542_CAEEL</name>
<dbReference type="eggNOG" id="ENOG502SX34">
    <property type="taxonomic scope" value="Eukaryota"/>
</dbReference>
<dbReference type="OrthoDB" id="5796184at2759"/>
<evidence type="ECO:0000313" key="4">
    <source>
        <dbReference type="WormBase" id="E03D2.4a"/>
    </source>
</evidence>
<feature type="transmembrane region" description="Helical" evidence="1">
    <location>
        <begin position="246"/>
        <end position="265"/>
    </location>
</feature>
<dbReference type="CTD" id="184010"/>
<dbReference type="WormBase" id="E03D2.4a">
    <property type="protein sequence ID" value="CE37891"/>
    <property type="gene ID" value="WBGene00017107"/>
    <property type="gene designation" value="srt-12"/>
</dbReference>
<dbReference type="Proteomes" id="UP000001940">
    <property type="component" value="Chromosome V"/>
</dbReference>
<dbReference type="Pfam" id="PF10321">
    <property type="entry name" value="7TM_GPCR_Srt"/>
    <property type="match status" value="1"/>
</dbReference>
<dbReference type="SMR" id="O44542"/>
<dbReference type="AGR" id="WB:WBGene00017107"/>
<dbReference type="PhylomeDB" id="O44542"/>
<dbReference type="SUPFAM" id="SSF81321">
    <property type="entry name" value="Family A G protein-coupled receptor-like"/>
    <property type="match status" value="1"/>
</dbReference>
<dbReference type="PANTHER" id="PTHR23021">
    <property type="entry name" value="SERPENTINE RECEPTOR, CLASS T"/>
    <property type="match status" value="1"/>
</dbReference>
<evidence type="ECO:0000313" key="3">
    <source>
        <dbReference type="Proteomes" id="UP000001940"/>
    </source>
</evidence>
<dbReference type="OMA" id="CGFTKPL"/>
<feature type="transmembrane region" description="Helical" evidence="1">
    <location>
        <begin position="271"/>
        <end position="294"/>
    </location>
</feature>
<dbReference type="GeneID" id="184010"/>
<feature type="transmembrane region" description="Helical" evidence="1">
    <location>
        <begin position="107"/>
        <end position="132"/>
    </location>
</feature>